<dbReference type="EMBL" id="JBBPCO010000002">
    <property type="protein sequence ID" value="MEK8088848.1"/>
    <property type="molecule type" value="Genomic_DNA"/>
</dbReference>
<evidence type="ECO:0000256" key="6">
    <source>
        <dbReference type="ARBA" id="ARBA00029447"/>
    </source>
</evidence>
<dbReference type="Pfam" id="PF00672">
    <property type="entry name" value="HAMP"/>
    <property type="match status" value="1"/>
</dbReference>
<organism evidence="11 12">
    <name type="scientific">Thermithiobacillus plumbiphilus</name>
    <dbReference type="NCBI Taxonomy" id="1729899"/>
    <lineage>
        <taxon>Bacteria</taxon>
        <taxon>Pseudomonadati</taxon>
        <taxon>Pseudomonadota</taxon>
        <taxon>Acidithiobacillia</taxon>
        <taxon>Acidithiobacillales</taxon>
        <taxon>Thermithiobacillaceae</taxon>
        <taxon>Thermithiobacillus</taxon>
    </lineage>
</organism>
<dbReference type="SMART" id="SM00283">
    <property type="entry name" value="MA"/>
    <property type="match status" value="1"/>
</dbReference>
<dbReference type="InterPro" id="IPR004090">
    <property type="entry name" value="Chemotax_Me-accpt_rcpt"/>
</dbReference>
<keyword evidence="2 8" id="KW-0812">Transmembrane</keyword>
<dbReference type="InterPro" id="IPR004089">
    <property type="entry name" value="MCPsignal_dom"/>
</dbReference>
<dbReference type="SUPFAM" id="SSF58104">
    <property type="entry name" value="Methyl-accepting chemotaxis protein (MCP) signaling domain"/>
    <property type="match status" value="1"/>
</dbReference>
<keyword evidence="5 7" id="KW-0807">Transducer</keyword>
<dbReference type="PANTHER" id="PTHR32089:SF119">
    <property type="entry name" value="METHYL-ACCEPTING CHEMOTAXIS PROTEIN CTPL"/>
    <property type="match status" value="1"/>
</dbReference>
<sequence length="541" mass="57647">MSSFNRLAFKTRLIIAVLFAGMAMTTGAAIALLAVSLLNEGVSSIRHNQDLTTQLALVQRLLTSTSSATEQMVYARNPAVTRRMEARIQENRQSYGAALKSMQHLVASPGERQMLANIIEARDAGKRAVDRTRQLALAGQYDLAQALFEREVLPGSTRHMRAVEQFAATEAKSAAAASTDAASLAQGTKQLLIISGAGSVLLVFLLGWLMVRSLVGNLHELRDALRKVARGDLRSEVVIETRGEIGEIAQAANEMIRQLRKLTGEMQQNAERLLASAQMQRNSAAMLAQEMDDQGAQTAQVSTAMEEMAATASEVARRAEEIAQAARRTSDESSVGAGVIRGTLDGMDQVAAAMADAAGTVSKLGSSSERIGSIIATINEIADQTNLLALNAAIEAARAGEQGRGFAVVADEVRKLAERTAGATGEIGTMIQAIQNETREAVAAMESGSSKVEHGARSAREAGQSLDRIRSAADIVTDQVSAVATAAEEQSSVAAEISNNIERIAHASENIRQGMQLARQKSEELQIMAGGVQEMVKHFRN</sequence>
<feature type="domain" description="HAMP" evidence="10">
    <location>
        <begin position="212"/>
        <end position="264"/>
    </location>
</feature>
<protein>
    <submittedName>
        <fullName evidence="11">Methyl-accepting chemotaxis protein</fullName>
    </submittedName>
</protein>
<comment type="subcellular location">
    <subcellularLocation>
        <location evidence="1">Membrane</location>
        <topology evidence="1">Multi-pass membrane protein</topology>
    </subcellularLocation>
</comment>
<dbReference type="InterPro" id="IPR024478">
    <property type="entry name" value="HlyB_4HB_MCP"/>
</dbReference>
<evidence type="ECO:0000256" key="4">
    <source>
        <dbReference type="ARBA" id="ARBA00023136"/>
    </source>
</evidence>
<accession>A0ABU9D7Z4</accession>
<dbReference type="CDD" id="cd11386">
    <property type="entry name" value="MCP_signal"/>
    <property type="match status" value="1"/>
</dbReference>
<dbReference type="SMART" id="SM00304">
    <property type="entry name" value="HAMP"/>
    <property type="match status" value="1"/>
</dbReference>
<dbReference type="PANTHER" id="PTHR32089">
    <property type="entry name" value="METHYL-ACCEPTING CHEMOTAXIS PROTEIN MCPB"/>
    <property type="match status" value="1"/>
</dbReference>
<dbReference type="Pfam" id="PF00015">
    <property type="entry name" value="MCPsignal"/>
    <property type="match status" value="1"/>
</dbReference>
<dbReference type="RefSeq" id="WP_341369913.1">
    <property type="nucleotide sequence ID" value="NZ_JBBPCO010000002.1"/>
</dbReference>
<evidence type="ECO:0000259" key="9">
    <source>
        <dbReference type="PROSITE" id="PS50111"/>
    </source>
</evidence>
<evidence type="ECO:0000313" key="11">
    <source>
        <dbReference type="EMBL" id="MEK8088848.1"/>
    </source>
</evidence>
<evidence type="ECO:0000256" key="1">
    <source>
        <dbReference type="ARBA" id="ARBA00004141"/>
    </source>
</evidence>
<name>A0ABU9D7Z4_9PROT</name>
<dbReference type="CDD" id="cd06225">
    <property type="entry name" value="HAMP"/>
    <property type="match status" value="1"/>
</dbReference>
<dbReference type="Proteomes" id="UP001446205">
    <property type="component" value="Unassembled WGS sequence"/>
</dbReference>
<evidence type="ECO:0000256" key="7">
    <source>
        <dbReference type="PROSITE-ProRule" id="PRU00284"/>
    </source>
</evidence>
<dbReference type="Gene3D" id="1.10.287.950">
    <property type="entry name" value="Methyl-accepting chemotaxis protein"/>
    <property type="match status" value="1"/>
</dbReference>
<dbReference type="Pfam" id="PF12729">
    <property type="entry name" value="4HB_MCP_1"/>
    <property type="match status" value="1"/>
</dbReference>
<keyword evidence="4 8" id="KW-0472">Membrane</keyword>
<evidence type="ECO:0000313" key="12">
    <source>
        <dbReference type="Proteomes" id="UP001446205"/>
    </source>
</evidence>
<dbReference type="Gene3D" id="6.10.340.10">
    <property type="match status" value="1"/>
</dbReference>
<keyword evidence="12" id="KW-1185">Reference proteome</keyword>
<evidence type="ECO:0000259" key="10">
    <source>
        <dbReference type="PROSITE" id="PS50885"/>
    </source>
</evidence>
<comment type="caution">
    <text evidence="11">The sequence shown here is derived from an EMBL/GenBank/DDBJ whole genome shotgun (WGS) entry which is preliminary data.</text>
</comment>
<proteinExistence type="inferred from homology"/>
<dbReference type="InterPro" id="IPR003660">
    <property type="entry name" value="HAMP_dom"/>
</dbReference>
<dbReference type="InterPro" id="IPR047347">
    <property type="entry name" value="YvaQ-like_sensor"/>
</dbReference>
<evidence type="ECO:0000256" key="2">
    <source>
        <dbReference type="ARBA" id="ARBA00022692"/>
    </source>
</evidence>
<feature type="domain" description="Methyl-accepting transducer" evidence="9">
    <location>
        <begin position="269"/>
        <end position="505"/>
    </location>
</feature>
<dbReference type="PROSITE" id="PS50111">
    <property type="entry name" value="CHEMOTAXIS_TRANSDUC_2"/>
    <property type="match status" value="1"/>
</dbReference>
<dbReference type="PRINTS" id="PR00260">
    <property type="entry name" value="CHEMTRNSDUCR"/>
</dbReference>
<dbReference type="PROSITE" id="PS50885">
    <property type="entry name" value="HAMP"/>
    <property type="match status" value="1"/>
</dbReference>
<keyword evidence="3 8" id="KW-1133">Transmembrane helix</keyword>
<reference evidence="11 12" key="1">
    <citation type="submission" date="2024-04" db="EMBL/GenBank/DDBJ databases">
        <authorList>
            <person name="Abashina T."/>
            <person name="Shaikin A."/>
        </authorList>
    </citation>
    <scope>NUCLEOTIDE SEQUENCE [LARGE SCALE GENOMIC DNA]</scope>
    <source>
        <strain evidence="11 12">AAFK</strain>
    </source>
</reference>
<evidence type="ECO:0000256" key="5">
    <source>
        <dbReference type="ARBA" id="ARBA00023224"/>
    </source>
</evidence>
<feature type="transmembrane region" description="Helical" evidence="8">
    <location>
        <begin position="12"/>
        <end position="38"/>
    </location>
</feature>
<evidence type="ECO:0000256" key="8">
    <source>
        <dbReference type="SAM" id="Phobius"/>
    </source>
</evidence>
<gene>
    <name evidence="11" type="ORF">WOB96_03635</name>
</gene>
<comment type="similarity">
    <text evidence="6">Belongs to the methyl-accepting chemotaxis (MCP) protein family.</text>
</comment>
<dbReference type="CDD" id="cd19411">
    <property type="entry name" value="MCP2201-like_sensor"/>
    <property type="match status" value="1"/>
</dbReference>
<evidence type="ECO:0000256" key="3">
    <source>
        <dbReference type="ARBA" id="ARBA00022989"/>
    </source>
</evidence>